<organism evidence="2 3">
    <name type="scientific">Neobacillus pocheonensis</name>
    <dbReference type="NCBI Taxonomy" id="363869"/>
    <lineage>
        <taxon>Bacteria</taxon>
        <taxon>Bacillati</taxon>
        <taxon>Bacillota</taxon>
        <taxon>Bacilli</taxon>
        <taxon>Bacillales</taxon>
        <taxon>Bacillaceae</taxon>
        <taxon>Neobacillus</taxon>
    </lineage>
</organism>
<reference evidence="2 3" key="1">
    <citation type="submission" date="2022-06" db="EMBL/GenBank/DDBJ databases">
        <authorList>
            <person name="Jeon C.O."/>
        </authorList>
    </citation>
    <scope>NUCLEOTIDE SEQUENCE [LARGE SCALE GENOMIC DNA]</scope>
    <source>
        <strain evidence="2 3">KCTC 13943</strain>
    </source>
</reference>
<evidence type="ECO:0000259" key="1">
    <source>
        <dbReference type="Pfam" id="PF09848"/>
    </source>
</evidence>
<keyword evidence="3" id="KW-1185">Reference proteome</keyword>
<protein>
    <submittedName>
        <fullName evidence="2">DUF2075 domain-containing protein</fullName>
    </submittedName>
</protein>
<proteinExistence type="predicted"/>
<name>A0ABT0WBC4_9BACI</name>
<accession>A0ABT0WBC4</accession>
<dbReference type="Proteomes" id="UP001523262">
    <property type="component" value="Unassembled WGS sequence"/>
</dbReference>
<dbReference type="EMBL" id="JAMQCR010000001">
    <property type="protein sequence ID" value="MCM2532825.1"/>
    <property type="molecule type" value="Genomic_DNA"/>
</dbReference>
<evidence type="ECO:0000313" key="3">
    <source>
        <dbReference type="Proteomes" id="UP001523262"/>
    </source>
</evidence>
<comment type="caution">
    <text evidence="2">The sequence shown here is derived from an EMBL/GenBank/DDBJ whole genome shotgun (WGS) entry which is preliminary data.</text>
</comment>
<gene>
    <name evidence="2" type="ORF">NDK43_11020</name>
</gene>
<evidence type="ECO:0000313" key="2">
    <source>
        <dbReference type="EMBL" id="MCM2532825.1"/>
    </source>
</evidence>
<dbReference type="Pfam" id="PF09848">
    <property type="entry name" value="SLFN-g3_helicase"/>
    <property type="match status" value="1"/>
</dbReference>
<feature type="domain" description="Schlafen group 3-like DNA/RNA helicase" evidence="1">
    <location>
        <begin position="1"/>
        <end position="71"/>
    </location>
</feature>
<sequence length="87" mass="10001">MDYVGVIIGKDLGYDEETKMLIVKRDEFKDKGAKPAKPKNGQVDPLDELVRNTYKTLMTRGMKGCYVYCCDKGLEKYIKEHSEAKFD</sequence>
<dbReference type="InterPro" id="IPR018647">
    <property type="entry name" value="SLFN_3-like_DNA/RNA_helicase"/>
</dbReference>